<evidence type="ECO:0000313" key="2">
    <source>
        <dbReference type="EMBL" id="QDS74954.1"/>
    </source>
</evidence>
<feature type="region of interest" description="Disordered" evidence="1">
    <location>
        <begin position="1"/>
        <end position="82"/>
    </location>
</feature>
<feature type="region of interest" description="Disordered" evidence="1">
    <location>
        <begin position="128"/>
        <end position="168"/>
    </location>
</feature>
<gene>
    <name evidence="2" type="ORF">FKW77_004688</name>
</gene>
<feature type="compositionally biased region" description="Polar residues" evidence="1">
    <location>
        <begin position="319"/>
        <end position="348"/>
    </location>
</feature>
<dbReference type="Proteomes" id="UP000316270">
    <property type="component" value="Chromosome 12"/>
</dbReference>
<dbReference type="EMBL" id="CP042196">
    <property type="protein sequence ID" value="QDS74954.1"/>
    <property type="molecule type" value="Genomic_DNA"/>
</dbReference>
<dbReference type="OrthoDB" id="3934988at2759"/>
<organism evidence="2 3">
    <name type="scientific">Venturia effusa</name>
    <dbReference type="NCBI Taxonomy" id="50376"/>
    <lineage>
        <taxon>Eukaryota</taxon>
        <taxon>Fungi</taxon>
        <taxon>Dikarya</taxon>
        <taxon>Ascomycota</taxon>
        <taxon>Pezizomycotina</taxon>
        <taxon>Dothideomycetes</taxon>
        <taxon>Pleosporomycetidae</taxon>
        <taxon>Venturiales</taxon>
        <taxon>Venturiaceae</taxon>
        <taxon>Venturia</taxon>
    </lineage>
</organism>
<dbReference type="AlphaFoldDB" id="A0A517LH44"/>
<keyword evidence="3" id="KW-1185">Reference proteome</keyword>
<name>A0A517LH44_9PEZI</name>
<sequence length="545" mass="58756">MPAPLLDRTTSCPIEGTLSPPDTCLEQLKPPFPHLESENTSPGSNDTEAKPAIDSPSSVSPPEDSEQTQEKTGGGRFSNNPYGTVLATIAEQGSTSTLLASTNQSQWPNRMRVEQDAAALSEIRKIVTGRPAESSSEETALAEDSAELDKQSLERKDITQTPPAIESGVLQHDDDTCLRGHGPSLLVISKGPNSHHSAALGQASMRSRSSCFSPKHLFHIFPDYIQLGSASREDEKLHLVPANGTEIHPPANLSRSVVTGNEGCQRIGISEASDDTVGTRYLPQGHIPSPPSPFRKNSGNRSSASTQSSRKTVDEWSSGKCNFSASKQQLSEGISNEDTLLPTFNTNPSDHDDAAKASRSCSSSRLIFHPPPHQSCSDIQSQHRSGSIHKASGTSQSGIPSAHTFRSAALESLLPIAAAEGIIIPYTLTPQCKPQVQNKTTNTPATHFETSHSELSVLYHRGDVCRHRAAAYVAKGVKPQDTLLQMLEQVSVDGAVEIRERKDWCWRCRAEKRLGFVAGVAVPARCCFVANDRAGDVERARLVDI</sequence>
<reference evidence="2 3" key="1">
    <citation type="submission" date="2019-07" db="EMBL/GenBank/DDBJ databases">
        <title>Finished genome of Venturia effusa.</title>
        <authorList>
            <person name="Young C.A."/>
            <person name="Cox M.P."/>
            <person name="Ganley A.R.D."/>
            <person name="David W.J."/>
        </authorList>
    </citation>
    <scope>NUCLEOTIDE SEQUENCE [LARGE SCALE GENOMIC DNA]</scope>
    <source>
        <strain evidence="3">albino</strain>
    </source>
</reference>
<proteinExistence type="predicted"/>
<feature type="compositionally biased region" description="Polar residues" evidence="1">
    <location>
        <begin position="295"/>
        <end position="310"/>
    </location>
</feature>
<evidence type="ECO:0000256" key="1">
    <source>
        <dbReference type="SAM" id="MobiDB-lite"/>
    </source>
</evidence>
<accession>A0A517LH44</accession>
<evidence type="ECO:0000313" key="3">
    <source>
        <dbReference type="Proteomes" id="UP000316270"/>
    </source>
</evidence>
<feature type="compositionally biased region" description="Basic and acidic residues" evidence="1">
    <location>
        <begin position="147"/>
        <end position="158"/>
    </location>
</feature>
<protein>
    <submittedName>
        <fullName evidence="2">Uncharacterized protein</fullName>
    </submittedName>
</protein>
<feature type="compositionally biased region" description="Polar residues" evidence="1">
    <location>
        <begin position="374"/>
        <end position="385"/>
    </location>
</feature>
<feature type="region of interest" description="Disordered" evidence="1">
    <location>
        <begin position="270"/>
        <end position="400"/>
    </location>
</feature>